<reference evidence="2" key="1">
    <citation type="journal article" date="2023" name="Front. Plant Sci.">
        <title>Chromosomal-level genome assembly of Melastoma candidum provides insights into trichome evolution.</title>
        <authorList>
            <person name="Zhong Y."/>
            <person name="Wu W."/>
            <person name="Sun C."/>
            <person name="Zou P."/>
            <person name="Liu Y."/>
            <person name="Dai S."/>
            <person name="Zhou R."/>
        </authorList>
    </citation>
    <scope>NUCLEOTIDE SEQUENCE [LARGE SCALE GENOMIC DNA]</scope>
</reference>
<name>A0ACB9N5V9_9MYRT</name>
<protein>
    <submittedName>
        <fullName evidence="1">Uncharacterized protein</fullName>
    </submittedName>
</protein>
<keyword evidence="2" id="KW-1185">Reference proteome</keyword>
<organism evidence="1 2">
    <name type="scientific">Melastoma candidum</name>
    <dbReference type="NCBI Taxonomy" id="119954"/>
    <lineage>
        <taxon>Eukaryota</taxon>
        <taxon>Viridiplantae</taxon>
        <taxon>Streptophyta</taxon>
        <taxon>Embryophyta</taxon>
        <taxon>Tracheophyta</taxon>
        <taxon>Spermatophyta</taxon>
        <taxon>Magnoliopsida</taxon>
        <taxon>eudicotyledons</taxon>
        <taxon>Gunneridae</taxon>
        <taxon>Pentapetalae</taxon>
        <taxon>rosids</taxon>
        <taxon>malvids</taxon>
        <taxon>Myrtales</taxon>
        <taxon>Melastomataceae</taxon>
        <taxon>Melastomatoideae</taxon>
        <taxon>Melastomateae</taxon>
        <taxon>Melastoma</taxon>
    </lineage>
</organism>
<dbReference type="EMBL" id="CM042887">
    <property type="protein sequence ID" value="KAI4331232.1"/>
    <property type="molecule type" value="Genomic_DNA"/>
</dbReference>
<comment type="caution">
    <text evidence="1">The sequence shown here is derived from an EMBL/GenBank/DDBJ whole genome shotgun (WGS) entry which is preliminary data.</text>
</comment>
<accession>A0ACB9N5V9</accession>
<sequence>MVLITPHRDRRHRRVVQARKAIQINPIMSGSQLKDLNFGMRIMDSTRISLEVRVAIYSAFNLAYACSRCGLLKESLKWTSMVPLGGDIGLGPFPVR</sequence>
<gene>
    <name evidence="1" type="ORF">MLD38_029437</name>
</gene>
<evidence type="ECO:0000313" key="2">
    <source>
        <dbReference type="Proteomes" id="UP001057402"/>
    </source>
</evidence>
<dbReference type="Proteomes" id="UP001057402">
    <property type="component" value="Chromosome 8"/>
</dbReference>
<evidence type="ECO:0000313" key="1">
    <source>
        <dbReference type="EMBL" id="KAI4331232.1"/>
    </source>
</evidence>
<proteinExistence type="predicted"/>